<dbReference type="InterPro" id="IPR003425">
    <property type="entry name" value="CCB3/YggT"/>
</dbReference>
<keyword evidence="3" id="KW-1185">Reference proteome</keyword>
<name>A0A6P1TS55_9FIRM</name>
<evidence type="ECO:0000313" key="3">
    <source>
        <dbReference type="Proteomes" id="UP000464314"/>
    </source>
</evidence>
<gene>
    <name evidence="2" type="ORF">Ana3638_16900</name>
</gene>
<protein>
    <submittedName>
        <fullName evidence="2">YggT family protein</fullName>
    </submittedName>
</protein>
<feature type="transmembrane region" description="Helical" evidence="1">
    <location>
        <begin position="9"/>
        <end position="29"/>
    </location>
</feature>
<feature type="transmembrane region" description="Helical" evidence="1">
    <location>
        <begin position="66"/>
        <end position="85"/>
    </location>
</feature>
<reference evidence="2 3" key="1">
    <citation type="submission" date="2020-01" db="EMBL/GenBank/DDBJ databases">
        <title>Genome analysis of Anaerocolumna sp. CBA3638.</title>
        <authorList>
            <person name="Kim J."/>
            <person name="Roh S.W."/>
        </authorList>
    </citation>
    <scope>NUCLEOTIDE SEQUENCE [LARGE SCALE GENOMIC DNA]</scope>
    <source>
        <strain evidence="2 3">CBA3638</strain>
    </source>
</reference>
<evidence type="ECO:0000313" key="2">
    <source>
        <dbReference type="EMBL" id="QHQ62258.1"/>
    </source>
</evidence>
<dbReference type="EMBL" id="CP048000">
    <property type="protein sequence ID" value="QHQ62258.1"/>
    <property type="molecule type" value="Genomic_DNA"/>
</dbReference>
<keyword evidence="1" id="KW-0472">Membrane</keyword>
<dbReference type="Proteomes" id="UP000464314">
    <property type="component" value="Chromosome"/>
</dbReference>
<keyword evidence="1" id="KW-0812">Transmembrane</keyword>
<accession>A0A6P1TS55</accession>
<organism evidence="2 3">
    <name type="scientific">Anaerocolumna sedimenticola</name>
    <dbReference type="NCBI Taxonomy" id="2696063"/>
    <lineage>
        <taxon>Bacteria</taxon>
        <taxon>Bacillati</taxon>
        <taxon>Bacillota</taxon>
        <taxon>Clostridia</taxon>
        <taxon>Lachnospirales</taxon>
        <taxon>Lachnospiraceae</taxon>
        <taxon>Anaerocolumna</taxon>
    </lineage>
</organism>
<dbReference type="GO" id="GO:0016020">
    <property type="term" value="C:membrane"/>
    <property type="evidence" value="ECO:0007669"/>
    <property type="project" value="InterPro"/>
</dbReference>
<dbReference type="KEGG" id="anr:Ana3638_16900"/>
<evidence type="ECO:0000256" key="1">
    <source>
        <dbReference type="SAM" id="Phobius"/>
    </source>
</evidence>
<dbReference type="AlphaFoldDB" id="A0A6P1TS55"/>
<proteinExistence type="predicted"/>
<keyword evidence="1" id="KW-1133">Transmembrane helix</keyword>
<sequence>MINRIYDALYIFFIVIEMILFLYVITSWFPINNRFKNLICFLIDPILVPVRYLLKHSIFNTPTADLSPVIGFVIILFLQEFFYILK</sequence>
<dbReference type="Pfam" id="PF02325">
    <property type="entry name" value="CCB3_YggT"/>
    <property type="match status" value="1"/>
</dbReference>
<dbReference type="RefSeq" id="WP_161839083.1">
    <property type="nucleotide sequence ID" value="NZ_CP048000.1"/>
</dbReference>